<dbReference type="EMBL" id="VLTM01000098">
    <property type="protein sequence ID" value="KAA0153733.1"/>
    <property type="molecule type" value="Genomic_DNA"/>
</dbReference>
<dbReference type="Gene3D" id="3.30.30.170">
    <property type="match status" value="1"/>
</dbReference>
<dbReference type="InterPro" id="IPR045196">
    <property type="entry name" value="IF2/IF5"/>
</dbReference>
<comment type="caution">
    <text evidence="6">The sequence shown here is derived from an EMBL/GenBank/DDBJ whole genome shotgun (WGS) entry which is preliminary data.</text>
</comment>
<dbReference type="Pfam" id="PF01873">
    <property type="entry name" value="eIF-5_eIF-2B"/>
    <property type="match status" value="1"/>
</dbReference>
<evidence type="ECO:0000313" key="10">
    <source>
        <dbReference type="Proteomes" id="UP000323011"/>
    </source>
</evidence>
<dbReference type="InterPro" id="IPR002735">
    <property type="entry name" value="Transl_init_fac_IF2/IF5_dom"/>
</dbReference>
<evidence type="ECO:0000313" key="6">
    <source>
        <dbReference type="EMBL" id="KAA0150956.1"/>
    </source>
</evidence>
<dbReference type="Proteomes" id="UP000322899">
    <property type="component" value="Unassembled WGS sequence"/>
</dbReference>
<dbReference type="EMBL" id="VLTL01000287">
    <property type="protein sequence ID" value="KAA0147274.1"/>
    <property type="molecule type" value="Genomic_DNA"/>
</dbReference>
<evidence type="ECO:0000313" key="12">
    <source>
        <dbReference type="Proteomes" id="UP000325113"/>
    </source>
</evidence>
<dbReference type="SMART" id="SM00653">
    <property type="entry name" value="eIF2B_5"/>
    <property type="match status" value="1"/>
</dbReference>
<dbReference type="SUPFAM" id="SSF75689">
    <property type="entry name" value="Zinc-binding domain of translation initiation factor 2 beta"/>
    <property type="match status" value="1"/>
</dbReference>
<evidence type="ECO:0000313" key="5">
    <source>
        <dbReference type="EMBL" id="KAA0147274.1"/>
    </source>
</evidence>
<dbReference type="Proteomes" id="UP000324907">
    <property type="component" value="Unassembled WGS sequence"/>
</dbReference>
<reference evidence="9 10" key="1">
    <citation type="submission" date="2019-07" db="EMBL/GenBank/DDBJ databases">
        <title>Genomes of Cafeteria roenbergensis.</title>
        <authorList>
            <person name="Fischer M.G."/>
            <person name="Hackl T."/>
            <person name="Roman M."/>
        </authorList>
    </citation>
    <scope>NUCLEOTIDE SEQUENCE [LARGE SCALE GENOMIC DNA]</scope>
    <source>
        <strain evidence="6 10">BVI</strain>
        <strain evidence="7 12">Cflag</strain>
        <strain evidence="8 9">E4-10P</strain>
        <strain evidence="5 11">RCC970-E3</strain>
    </source>
</reference>
<evidence type="ECO:0000256" key="2">
    <source>
        <dbReference type="ARBA" id="ARBA00022540"/>
    </source>
</evidence>
<dbReference type="GO" id="GO:0031369">
    <property type="term" value="F:translation initiation factor binding"/>
    <property type="evidence" value="ECO:0007669"/>
    <property type="project" value="TreeGrafter"/>
</dbReference>
<gene>
    <name evidence="8" type="ORF">FNF27_05112</name>
    <name evidence="5" type="ORF">FNF28_07582</name>
    <name evidence="6" type="ORF">FNF29_04846</name>
    <name evidence="7" type="ORF">FNF31_06436</name>
</gene>
<dbReference type="GO" id="GO:0003729">
    <property type="term" value="F:mRNA binding"/>
    <property type="evidence" value="ECO:0007669"/>
    <property type="project" value="TreeGrafter"/>
</dbReference>
<organism evidence="6 10">
    <name type="scientific">Cafeteria roenbergensis</name>
    <name type="common">Marine flagellate</name>
    <dbReference type="NCBI Taxonomy" id="33653"/>
    <lineage>
        <taxon>Eukaryota</taxon>
        <taxon>Sar</taxon>
        <taxon>Stramenopiles</taxon>
        <taxon>Bigyra</taxon>
        <taxon>Opalozoa</taxon>
        <taxon>Bicosoecida</taxon>
        <taxon>Cafeteriaceae</taxon>
        <taxon>Cafeteria</taxon>
    </lineage>
</organism>
<dbReference type="GO" id="GO:0001731">
    <property type="term" value="P:formation of translation preinitiation complex"/>
    <property type="evidence" value="ECO:0007669"/>
    <property type="project" value="TreeGrafter"/>
</dbReference>
<accession>A0A5A8CD37</accession>
<sequence length="236" mass="25395">MPGTDAFSGISDEEIAALFDPAVHKIRRARAAVTAPVSGADGTAASEAASAGVLLASEAARAVAGTVVDDGEADPEYESMLERAHHLMRSSNPAMVSRTKKRLKPPNVVRVGSTRSCWTNFAEITDSLGRERVMMKDYFLAELGTTGSLDDKAQLVLKGRHTSASVENLLRKYITAYVMCGNCKSLDTVLEKNTVTRLMSLRCLACASTRTVAAVRSGFKIVKRGQRRKERAAAMT</sequence>
<dbReference type="EMBL" id="VLTN01000030">
    <property type="protein sequence ID" value="KAA0150956.1"/>
    <property type="molecule type" value="Genomic_DNA"/>
</dbReference>
<evidence type="ECO:0000256" key="3">
    <source>
        <dbReference type="ARBA" id="ARBA00022917"/>
    </source>
</evidence>
<dbReference type="FunFam" id="3.30.30.170:FF:000001">
    <property type="entry name" value="Eukaryotic translation initiation factor 2 subunit"/>
    <property type="match status" value="1"/>
</dbReference>
<evidence type="ECO:0000256" key="1">
    <source>
        <dbReference type="ARBA" id="ARBA00010397"/>
    </source>
</evidence>
<dbReference type="InterPro" id="IPR016189">
    <property type="entry name" value="Transl_init_fac_IF2/IF5_N"/>
</dbReference>
<evidence type="ECO:0000313" key="9">
    <source>
        <dbReference type="Proteomes" id="UP000322899"/>
    </source>
</evidence>
<dbReference type="PANTHER" id="PTHR23001:SF3">
    <property type="entry name" value="EUKARYOTIC TRANSLATION INITIATION FACTOR 2 SUBUNIT 2"/>
    <property type="match status" value="1"/>
</dbReference>
<dbReference type="GO" id="GO:0005850">
    <property type="term" value="C:eukaryotic translation initiation factor 2 complex"/>
    <property type="evidence" value="ECO:0007669"/>
    <property type="project" value="TreeGrafter"/>
</dbReference>
<dbReference type="PANTHER" id="PTHR23001">
    <property type="entry name" value="EUKARYOTIC TRANSLATION INITIATION FACTOR"/>
    <property type="match status" value="1"/>
</dbReference>
<proteinExistence type="inferred from homology"/>
<keyword evidence="3" id="KW-0648">Protein biosynthesis</keyword>
<feature type="domain" description="Translation initiation factor IF2/IF5" evidence="4">
    <location>
        <begin position="98"/>
        <end position="209"/>
    </location>
</feature>
<dbReference type="SUPFAM" id="SSF100966">
    <property type="entry name" value="Translation initiation factor 2 beta, aIF2beta, N-terminal domain"/>
    <property type="match status" value="1"/>
</dbReference>
<dbReference type="GO" id="GO:0003743">
    <property type="term" value="F:translation initiation factor activity"/>
    <property type="evidence" value="ECO:0007669"/>
    <property type="project" value="UniProtKB-KW"/>
</dbReference>
<protein>
    <recommendedName>
        <fullName evidence="4">Translation initiation factor IF2/IF5 domain-containing protein</fullName>
    </recommendedName>
</protein>
<evidence type="ECO:0000313" key="11">
    <source>
        <dbReference type="Proteomes" id="UP000324907"/>
    </source>
</evidence>
<dbReference type="EMBL" id="VLTO01000033">
    <property type="protein sequence ID" value="KAA0173472.1"/>
    <property type="molecule type" value="Genomic_DNA"/>
</dbReference>
<evidence type="ECO:0000259" key="4">
    <source>
        <dbReference type="SMART" id="SM00653"/>
    </source>
</evidence>
<name>A0A5A8CD37_CAFRO</name>
<keyword evidence="10" id="KW-1185">Reference proteome</keyword>
<dbReference type="Proteomes" id="UP000323011">
    <property type="component" value="Unassembled WGS sequence"/>
</dbReference>
<dbReference type="Proteomes" id="UP000325113">
    <property type="component" value="Unassembled WGS sequence"/>
</dbReference>
<dbReference type="InterPro" id="IPR016190">
    <property type="entry name" value="Transl_init_fac_IF2/IF5_Zn-bd"/>
</dbReference>
<keyword evidence="2" id="KW-0396">Initiation factor</keyword>
<dbReference type="AlphaFoldDB" id="A0A5A8CD37"/>
<dbReference type="OMA" id="WPDYTYE"/>
<dbReference type="OrthoDB" id="10255414at2759"/>
<comment type="similarity">
    <text evidence="1">Belongs to the eIF-2-beta/eIF-5 family.</text>
</comment>
<evidence type="ECO:0000313" key="7">
    <source>
        <dbReference type="EMBL" id="KAA0153733.1"/>
    </source>
</evidence>
<evidence type="ECO:0000313" key="8">
    <source>
        <dbReference type="EMBL" id="KAA0173472.1"/>
    </source>
</evidence>